<dbReference type="Proteomes" id="UP000005156">
    <property type="component" value="Unassembled WGS sequence"/>
</dbReference>
<evidence type="ECO:0000313" key="1">
    <source>
        <dbReference type="EMBL" id="EGG56638.1"/>
    </source>
</evidence>
<gene>
    <name evidence="1" type="ORF">HMPREF9439_00568</name>
</gene>
<evidence type="ECO:0000313" key="2">
    <source>
        <dbReference type="Proteomes" id="UP000005156"/>
    </source>
</evidence>
<organism evidence="1 2">
    <name type="scientific">Parasutterella excrementihominis YIT 11859</name>
    <dbReference type="NCBI Taxonomy" id="762966"/>
    <lineage>
        <taxon>Bacteria</taxon>
        <taxon>Pseudomonadati</taxon>
        <taxon>Pseudomonadota</taxon>
        <taxon>Betaproteobacteria</taxon>
        <taxon>Burkholderiales</taxon>
        <taxon>Sutterellaceae</taxon>
        <taxon>Parasutterella</taxon>
    </lineage>
</organism>
<name>F3QI21_9BURK</name>
<proteinExistence type="predicted"/>
<sequence length="43" mass="4739">MIFRIILMKKKRGGRSLTGEKPAARGGFIGSRCCVLLFIREGA</sequence>
<accession>F3QI21</accession>
<dbReference type="EMBL" id="AFBP01000014">
    <property type="protein sequence ID" value="EGG56638.1"/>
    <property type="molecule type" value="Genomic_DNA"/>
</dbReference>
<protein>
    <submittedName>
        <fullName evidence="1">Uncharacterized protein</fullName>
    </submittedName>
</protein>
<dbReference type="HOGENOM" id="CLU_3237144_0_0_4"/>
<reference evidence="1 2" key="1">
    <citation type="submission" date="2011-02" db="EMBL/GenBank/DDBJ databases">
        <authorList>
            <person name="Weinstock G."/>
            <person name="Sodergren E."/>
            <person name="Clifton S."/>
            <person name="Fulton L."/>
            <person name="Fulton B."/>
            <person name="Courtney L."/>
            <person name="Fronick C."/>
            <person name="Harrison M."/>
            <person name="Strong C."/>
            <person name="Farmer C."/>
            <person name="Delahaunty K."/>
            <person name="Markovic C."/>
            <person name="Hall O."/>
            <person name="Minx P."/>
            <person name="Tomlinson C."/>
            <person name="Mitreva M."/>
            <person name="Hou S."/>
            <person name="Chen J."/>
            <person name="Wollam A."/>
            <person name="Pepin K.H."/>
            <person name="Johnson M."/>
            <person name="Bhonagiri V."/>
            <person name="Zhang X."/>
            <person name="Suruliraj S."/>
            <person name="Warren W."/>
            <person name="Chinwalla A."/>
            <person name="Mardis E.R."/>
            <person name="Wilson R.K."/>
        </authorList>
    </citation>
    <scope>NUCLEOTIDE SEQUENCE [LARGE SCALE GENOMIC DNA]</scope>
    <source>
        <strain evidence="1 2">YIT 11859</strain>
    </source>
</reference>
<keyword evidence="2" id="KW-1185">Reference proteome</keyword>
<dbReference type="AlphaFoldDB" id="F3QI21"/>
<comment type="caution">
    <text evidence="1">The sequence shown here is derived from an EMBL/GenBank/DDBJ whole genome shotgun (WGS) entry which is preliminary data.</text>
</comment>